<name>A0A8J8NWA8_HALGN</name>
<protein>
    <submittedName>
        <fullName evidence="1">Uncharacterized protein</fullName>
    </submittedName>
</protein>
<reference evidence="1" key="1">
    <citation type="submission" date="2019-06" db="EMBL/GenBank/DDBJ databases">
        <authorList>
            <person name="Zheng W."/>
        </authorList>
    </citation>
    <scope>NUCLEOTIDE SEQUENCE</scope>
    <source>
        <strain evidence="1">QDHG01</strain>
    </source>
</reference>
<dbReference type="Proteomes" id="UP000785679">
    <property type="component" value="Unassembled WGS sequence"/>
</dbReference>
<dbReference type="AlphaFoldDB" id="A0A8J8NWA8"/>
<gene>
    <name evidence="1" type="ORF">FGO68_gene14897</name>
</gene>
<keyword evidence="2" id="KW-1185">Reference proteome</keyword>
<organism evidence="1 2">
    <name type="scientific">Halteria grandinella</name>
    <dbReference type="NCBI Taxonomy" id="5974"/>
    <lineage>
        <taxon>Eukaryota</taxon>
        <taxon>Sar</taxon>
        <taxon>Alveolata</taxon>
        <taxon>Ciliophora</taxon>
        <taxon>Intramacronucleata</taxon>
        <taxon>Spirotrichea</taxon>
        <taxon>Stichotrichia</taxon>
        <taxon>Sporadotrichida</taxon>
        <taxon>Halteriidae</taxon>
        <taxon>Halteria</taxon>
    </lineage>
</organism>
<accession>A0A8J8NWA8</accession>
<sequence>MNSLSLRRNCIRLLRLFRLKEVLRRGRRILVQQLQSNEYRRKSLINTSQIERNWKKPSLKAKRGYYR</sequence>
<evidence type="ECO:0000313" key="2">
    <source>
        <dbReference type="Proteomes" id="UP000785679"/>
    </source>
</evidence>
<evidence type="ECO:0000313" key="1">
    <source>
        <dbReference type="EMBL" id="TNV81386.1"/>
    </source>
</evidence>
<dbReference type="EMBL" id="RRYP01006207">
    <property type="protein sequence ID" value="TNV81386.1"/>
    <property type="molecule type" value="Genomic_DNA"/>
</dbReference>
<proteinExistence type="predicted"/>
<comment type="caution">
    <text evidence="1">The sequence shown here is derived from an EMBL/GenBank/DDBJ whole genome shotgun (WGS) entry which is preliminary data.</text>
</comment>